<dbReference type="RefSeq" id="WP_054519926.1">
    <property type="nucleotide sequence ID" value="NZ_CP011564.1"/>
</dbReference>
<dbReference type="InterPro" id="IPR029063">
    <property type="entry name" value="SAM-dependent_MTases_sf"/>
</dbReference>
<dbReference type="GeneID" id="26011377"/>
<dbReference type="Gene3D" id="3.40.50.150">
    <property type="entry name" value="Vaccinia Virus protein VP39"/>
    <property type="match status" value="1"/>
</dbReference>
<dbReference type="Pfam" id="PF02195">
    <property type="entry name" value="ParB_N"/>
    <property type="match status" value="1"/>
</dbReference>
<sequence length="439" mass="50125">MADETLSLGDLPQPEEETAIHPDELTVDGENPNEQSDEMFGLLCENLREKGWIGNAIVANTGDLPGYDGDPEGLIADGEHRWRAAQEVGLEEVPVKLYDFEDDAERRLWRQELNKISGEHVKKRDALEYDYLLKEGRSEDVQNLVGATGEDLDELLDEIRDDSTADVIYEYTSDHNVYFEDCVEGMQSRLDNESIHCTVTSPPYAVQKEYEEGKSIEQHWELIQDVFSEVARVTVPGGFVAINAADIVSGRSMHNADEISEIPVMHRYHEILRDHGFHLYTRVIWDKLNHPTARHTIPGKKRHLALRTVPEWEYLWVWKKQGSRASPLPHEGSLLSDAEWRDYRRGIWRIESVDANDVHPAKFPTELPGRVIDAYSYPGDTILDPFMGSGTTAVAAIYRDRDYIGFEIDEMNRYQPIVERRISEAERQVEASVNDTSDS</sequence>
<dbReference type="InterPro" id="IPR017985">
    <property type="entry name" value="MeTrfase_CN4_CS"/>
</dbReference>
<dbReference type="InterPro" id="IPR003115">
    <property type="entry name" value="ParB_N"/>
</dbReference>
<evidence type="ECO:0000259" key="10">
    <source>
        <dbReference type="SMART" id="SM00470"/>
    </source>
</evidence>
<keyword evidence="5 8" id="KW-0680">Restriction system</keyword>
<dbReference type="GO" id="GO:0008170">
    <property type="term" value="F:N-methyltransferase activity"/>
    <property type="evidence" value="ECO:0007669"/>
    <property type="project" value="InterPro"/>
</dbReference>
<accession>A0A0N7FTZ3</accession>
<name>A0A0N7FTZ3_9EURY</name>
<evidence type="ECO:0000256" key="9">
    <source>
        <dbReference type="SAM" id="MobiDB-lite"/>
    </source>
</evidence>
<dbReference type="PROSITE" id="PS00093">
    <property type="entry name" value="N4_MTASE"/>
    <property type="match status" value="1"/>
</dbReference>
<dbReference type="PATRIC" id="fig|1604004.5.peg.2153"/>
<dbReference type="KEGG" id="hsf:HLASA_2044"/>
<evidence type="ECO:0000313" key="12">
    <source>
        <dbReference type="Proteomes" id="UP000060390"/>
    </source>
</evidence>
<comment type="catalytic activity">
    <reaction evidence="7 8">
        <text>a 2'-deoxycytidine in DNA + S-adenosyl-L-methionine = an N(4)-methyl-2'-deoxycytidine in DNA + S-adenosyl-L-homocysteine + H(+)</text>
        <dbReference type="Rhea" id="RHEA:16857"/>
        <dbReference type="Rhea" id="RHEA-COMP:11369"/>
        <dbReference type="Rhea" id="RHEA-COMP:13674"/>
        <dbReference type="ChEBI" id="CHEBI:15378"/>
        <dbReference type="ChEBI" id="CHEBI:57856"/>
        <dbReference type="ChEBI" id="CHEBI:59789"/>
        <dbReference type="ChEBI" id="CHEBI:85452"/>
        <dbReference type="ChEBI" id="CHEBI:137933"/>
        <dbReference type="EC" id="2.1.1.113"/>
    </reaction>
</comment>
<dbReference type="PRINTS" id="PR00508">
    <property type="entry name" value="S21N4MTFRASE"/>
</dbReference>
<evidence type="ECO:0000256" key="5">
    <source>
        <dbReference type="ARBA" id="ARBA00022747"/>
    </source>
</evidence>
<dbReference type="STRING" id="1604004.HLASA_2044"/>
<dbReference type="GO" id="GO:0009307">
    <property type="term" value="P:DNA restriction-modification system"/>
    <property type="evidence" value="ECO:0007669"/>
    <property type="project" value="UniProtKB-KW"/>
</dbReference>
<reference evidence="11 12" key="2">
    <citation type="journal article" date="2016" name="Stand. Genomic Sci.">
        <title>Complete genome sequence of 'Halanaeroarchaeum sulfurireducens' M27-SA2, a sulfur-reducing and acetate-oxidizing haloarchaeon from the deep-sea hypersaline anoxic lake Medee.</title>
        <authorList>
            <person name="Messina E."/>
            <person name="Sorokin D.Y."/>
            <person name="Kublanov I.V."/>
            <person name="Toshchakov S."/>
            <person name="Lopatina A."/>
            <person name="Arcadi E."/>
            <person name="Smedile F."/>
            <person name="La Spada G."/>
            <person name="La Cono V."/>
            <person name="Yakimov M.M."/>
        </authorList>
    </citation>
    <scope>NUCLEOTIDE SEQUENCE [LARGE SCALE GENOMIC DNA]</scope>
    <source>
        <strain evidence="11 12">M27-SA2</strain>
    </source>
</reference>
<dbReference type="InterPro" id="IPR036086">
    <property type="entry name" value="ParB/Sulfiredoxin_sf"/>
</dbReference>
<dbReference type="REBASE" id="127859">
    <property type="entry name" value="M.HsuSA2ORF2044P"/>
</dbReference>
<dbReference type="InterPro" id="IPR001091">
    <property type="entry name" value="RM_Methyltransferase"/>
</dbReference>
<dbReference type="PIRSF" id="PIRSF036758">
    <property type="entry name" value="Aden_M_ParB"/>
    <property type="match status" value="1"/>
</dbReference>
<dbReference type="EMBL" id="CP011564">
    <property type="protein sequence ID" value="ALG82919.1"/>
    <property type="molecule type" value="Genomic_DNA"/>
</dbReference>
<dbReference type="InterPro" id="IPR015840">
    <property type="entry name" value="DNA_MeTrfase_ParB"/>
</dbReference>
<evidence type="ECO:0000256" key="3">
    <source>
        <dbReference type="ARBA" id="ARBA00022679"/>
    </source>
</evidence>
<dbReference type="Pfam" id="PF01555">
    <property type="entry name" value="N6_N4_Mtase"/>
    <property type="match status" value="1"/>
</dbReference>
<evidence type="ECO:0000256" key="8">
    <source>
        <dbReference type="RuleBase" id="RU362026"/>
    </source>
</evidence>
<feature type="region of interest" description="Disordered" evidence="9">
    <location>
        <begin position="1"/>
        <end position="36"/>
    </location>
</feature>
<comment type="similarity">
    <text evidence="1">Belongs to the N(4)/N(6)-methyltransferase family. N(4) subfamily.</text>
</comment>
<reference evidence="12" key="1">
    <citation type="submission" date="2015-05" db="EMBL/GenBank/DDBJ databases">
        <title>Complete genome sequence of Halanaeroarchaeum sulfurireducens type strain M27-SA2, a sulfate-reducer haloarchaeon from marine anoxic lake Medee.</title>
        <authorList>
            <person name="Messina E."/>
            <person name="Kublanov I.V."/>
            <person name="Toshchakov S."/>
            <person name="Arcadi E."/>
            <person name="La Spada G."/>
            <person name="La Cono V."/>
            <person name="Yakimov M.M."/>
        </authorList>
    </citation>
    <scope>NUCLEOTIDE SEQUENCE [LARGE SCALE GENOMIC DNA]</scope>
    <source>
        <strain evidence="12">M27-SA2</strain>
    </source>
</reference>
<evidence type="ECO:0000256" key="4">
    <source>
        <dbReference type="ARBA" id="ARBA00022691"/>
    </source>
</evidence>
<dbReference type="SMART" id="SM00470">
    <property type="entry name" value="ParB"/>
    <property type="match status" value="1"/>
</dbReference>
<dbReference type="GO" id="GO:0015667">
    <property type="term" value="F:site-specific DNA-methyltransferase (cytosine-N4-specific) activity"/>
    <property type="evidence" value="ECO:0007669"/>
    <property type="project" value="UniProtKB-EC"/>
</dbReference>
<evidence type="ECO:0000256" key="6">
    <source>
        <dbReference type="ARBA" id="ARBA00023125"/>
    </source>
</evidence>
<dbReference type="Gene3D" id="3.90.1530.10">
    <property type="entry name" value="Conserved hypothetical protein from pyrococcus furiosus pfu- 392566-001, ParB domain"/>
    <property type="match status" value="1"/>
</dbReference>
<keyword evidence="3 11" id="KW-0808">Transferase</keyword>
<evidence type="ECO:0000313" key="11">
    <source>
        <dbReference type="EMBL" id="ALG82919.1"/>
    </source>
</evidence>
<proteinExistence type="inferred from homology"/>
<evidence type="ECO:0000256" key="2">
    <source>
        <dbReference type="ARBA" id="ARBA00022603"/>
    </source>
</evidence>
<protein>
    <recommendedName>
        <fullName evidence="8">Type II methyltransferase</fullName>
        <ecNumber evidence="8">2.1.1.113</ecNumber>
    </recommendedName>
    <alternativeName>
        <fullName evidence="8">N-4 cytosine-specific methyltransferase</fullName>
    </alternativeName>
</protein>
<evidence type="ECO:0000256" key="7">
    <source>
        <dbReference type="ARBA" id="ARBA00049120"/>
    </source>
</evidence>
<dbReference type="Proteomes" id="UP000060390">
    <property type="component" value="Chromosome"/>
</dbReference>
<dbReference type="SUPFAM" id="SSF53335">
    <property type="entry name" value="S-adenosyl-L-methionine-dependent methyltransferases"/>
    <property type="match status" value="1"/>
</dbReference>
<dbReference type="AlphaFoldDB" id="A0A0N7FTZ3"/>
<evidence type="ECO:0000256" key="1">
    <source>
        <dbReference type="ARBA" id="ARBA00010203"/>
    </source>
</evidence>
<keyword evidence="6" id="KW-0238">DNA-binding</keyword>
<keyword evidence="4 8" id="KW-0949">S-adenosyl-L-methionine</keyword>
<dbReference type="GO" id="GO:0003677">
    <property type="term" value="F:DNA binding"/>
    <property type="evidence" value="ECO:0007669"/>
    <property type="project" value="UniProtKB-KW"/>
</dbReference>
<dbReference type="SUPFAM" id="SSF110849">
    <property type="entry name" value="ParB/Sulfiredoxin"/>
    <property type="match status" value="1"/>
</dbReference>
<dbReference type="InterPro" id="IPR002941">
    <property type="entry name" value="DNA_methylase_N4/N6"/>
</dbReference>
<gene>
    <name evidence="11" type="ORF">HLASA_2044</name>
</gene>
<feature type="domain" description="ParB-like N-terminal" evidence="10">
    <location>
        <begin position="18"/>
        <end position="115"/>
    </location>
</feature>
<keyword evidence="2 8" id="KW-0489">Methyltransferase</keyword>
<dbReference type="GO" id="GO:0032259">
    <property type="term" value="P:methylation"/>
    <property type="evidence" value="ECO:0007669"/>
    <property type="project" value="UniProtKB-KW"/>
</dbReference>
<organism evidence="11 12">
    <name type="scientific">Halanaeroarchaeum sulfurireducens</name>
    <dbReference type="NCBI Taxonomy" id="1604004"/>
    <lineage>
        <taxon>Archaea</taxon>
        <taxon>Methanobacteriati</taxon>
        <taxon>Methanobacteriota</taxon>
        <taxon>Stenosarchaea group</taxon>
        <taxon>Halobacteria</taxon>
        <taxon>Halobacteriales</taxon>
        <taxon>Halobacteriaceae</taxon>
        <taxon>Halanaeroarchaeum</taxon>
    </lineage>
</organism>
<dbReference type="EC" id="2.1.1.113" evidence="8"/>